<name>A0A7Y9S4U3_9ACTN</name>
<keyword evidence="5" id="KW-0029">Amino-acid transport</keyword>
<keyword evidence="2" id="KW-0813">Transport</keyword>
<feature type="transmembrane region" description="Helical" evidence="9">
    <location>
        <begin position="216"/>
        <end position="234"/>
    </location>
</feature>
<feature type="transmembrane region" description="Helical" evidence="9">
    <location>
        <begin position="95"/>
        <end position="114"/>
    </location>
</feature>
<dbReference type="GO" id="GO:0006865">
    <property type="term" value="P:amino acid transport"/>
    <property type="evidence" value="ECO:0007669"/>
    <property type="project" value="UniProtKB-KW"/>
</dbReference>
<keyword evidence="6 9" id="KW-1133">Transmembrane helix</keyword>
<dbReference type="Proteomes" id="UP000540656">
    <property type="component" value="Unassembled WGS sequence"/>
</dbReference>
<evidence type="ECO:0000313" key="10">
    <source>
        <dbReference type="EMBL" id="NYG59754.1"/>
    </source>
</evidence>
<dbReference type="PANTHER" id="PTHR11795">
    <property type="entry name" value="BRANCHED-CHAIN AMINO ACID TRANSPORT SYSTEM PERMEASE PROTEIN LIVH"/>
    <property type="match status" value="1"/>
</dbReference>
<organism evidence="10 11">
    <name type="scientific">Nocardioides daedukensis</name>
    <dbReference type="NCBI Taxonomy" id="634462"/>
    <lineage>
        <taxon>Bacteria</taxon>
        <taxon>Bacillati</taxon>
        <taxon>Actinomycetota</taxon>
        <taxon>Actinomycetes</taxon>
        <taxon>Propionibacteriales</taxon>
        <taxon>Nocardioidaceae</taxon>
        <taxon>Nocardioides</taxon>
    </lineage>
</organism>
<dbReference type="InterPro" id="IPR001851">
    <property type="entry name" value="ABC_transp_permease"/>
</dbReference>
<evidence type="ECO:0000256" key="1">
    <source>
        <dbReference type="ARBA" id="ARBA00004651"/>
    </source>
</evidence>
<evidence type="ECO:0000256" key="2">
    <source>
        <dbReference type="ARBA" id="ARBA00022448"/>
    </source>
</evidence>
<dbReference type="GO" id="GO:0022857">
    <property type="term" value="F:transmembrane transporter activity"/>
    <property type="evidence" value="ECO:0007669"/>
    <property type="project" value="InterPro"/>
</dbReference>
<comment type="similarity">
    <text evidence="8">Belongs to the binding-protein-dependent transport system permease family. LivHM subfamily.</text>
</comment>
<dbReference type="InterPro" id="IPR052157">
    <property type="entry name" value="BCAA_transport_permease"/>
</dbReference>
<evidence type="ECO:0000256" key="9">
    <source>
        <dbReference type="SAM" id="Phobius"/>
    </source>
</evidence>
<keyword evidence="7 9" id="KW-0472">Membrane</keyword>
<dbReference type="EMBL" id="JACCAA010000001">
    <property type="protein sequence ID" value="NYG59754.1"/>
    <property type="molecule type" value="Genomic_DNA"/>
</dbReference>
<feature type="transmembrane region" description="Helical" evidence="9">
    <location>
        <begin position="60"/>
        <end position="83"/>
    </location>
</feature>
<comment type="subcellular location">
    <subcellularLocation>
        <location evidence="1">Cell membrane</location>
        <topology evidence="1">Multi-pass membrane protein</topology>
    </subcellularLocation>
</comment>
<feature type="transmembrane region" description="Helical" evidence="9">
    <location>
        <begin position="180"/>
        <end position="204"/>
    </location>
</feature>
<evidence type="ECO:0000256" key="3">
    <source>
        <dbReference type="ARBA" id="ARBA00022475"/>
    </source>
</evidence>
<keyword evidence="4 9" id="KW-0812">Transmembrane</keyword>
<feature type="transmembrane region" description="Helical" evidence="9">
    <location>
        <begin position="141"/>
        <end position="159"/>
    </location>
</feature>
<evidence type="ECO:0000256" key="8">
    <source>
        <dbReference type="ARBA" id="ARBA00037998"/>
    </source>
</evidence>
<dbReference type="PANTHER" id="PTHR11795:SF451">
    <property type="entry name" value="ABC TRANSPORTER PERMEASE PROTEIN"/>
    <property type="match status" value="1"/>
</dbReference>
<keyword evidence="11" id="KW-1185">Reference proteome</keyword>
<dbReference type="AlphaFoldDB" id="A0A7Y9S4U3"/>
<protein>
    <submittedName>
        <fullName evidence="10">Branched-chain amino acid transport system permease protein</fullName>
    </submittedName>
</protein>
<accession>A0A7Y9S4U3</accession>
<reference evidence="10 11" key="1">
    <citation type="submission" date="2020-07" db="EMBL/GenBank/DDBJ databases">
        <title>Sequencing the genomes of 1000 actinobacteria strains.</title>
        <authorList>
            <person name="Klenk H.-P."/>
        </authorList>
    </citation>
    <scope>NUCLEOTIDE SEQUENCE [LARGE SCALE GENOMIC DNA]</scope>
    <source>
        <strain evidence="10 11">DSM 23819</strain>
    </source>
</reference>
<proteinExistence type="inferred from homology"/>
<keyword evidence="3" id="KW-1003">Cell membrane</keyword>
<evidence type="ECO:0000256" key="6">
    <source>
        <dbReference type="ARBA" id="ARBA00022989"/>
    </source>
</evidence>
<sequence>MTLLLQQLIDGIAWGSLYGALALTLVLVYRASGIINFAQAEFAMVGAFVAWQFTEWGLPVVMAIVIAMVLSFFGGAAAELVFVRPLSRTASHFTLIIITLGLMLVFNNGAGWVWDFSARGFPEIWPGPVINIGPAVISRQGFAIMAAAGVIAVVLYVLFQHTRIGLAMRASVGDPDSASLSGIAVANLTTISWGLAAVIGTLVASLAAPQLFLQPNMLATTLIYAFAAMILGGLNSPPGALVAGIIVGVVENLAGTYLPGIGGDFKQAIALLIIIGVLIVRPQGLFGKKEVVRV</sequence>
<dbReference type="GO" id="GO:0005886">
    <property type="term" value="C:plasma membrane"/>
    <property type="evidence" value="ECO:0007669"/>
    <property type="project" value="UniProtKB-SubCell"/>
</dbReference>
<evidence type="ECO:0000256" key="5">
    <source>
        <dbReference type="ARBA" id="ARBA00022970"/>
    </source>
</evidence>
<evidence type="ECO:0000256" key="4">
    <source>
        <dbReference type="ARBA" id="ARBA00022692"/>
    </source>
</evidence>
<dbReference type="CDD" id="cd06582">
    <property type="entry name" value="TM_PBP1_LivH_like"/>
    <property type="match status" value="1"/>
</dbReference>
<gene>
    <name evidence="10" type="ORF">BJ980_002677</name>
</gene>
<feature type="transmembrane region" description="Helical" evidence="9">
    <location>
        <begin position="241"/>
        <end position="262"/>
    </location>
</feature>
<feature type="transmembrane region" description="Helical" evidence="9">
    <location>
        <begin position="12"/>
        <end position="29"/>
    </location>
</feature>
<dbReference type="Pfam" id="PF02653">
    <property type="entry name" value="BPD_transp_2"/>
    <property type="match status" value="1"/>
</dbReference>
<dbReference type="RefSeq" id="WP_179502770.1">
    <property type="nucleotide sequence ID" value="NZ_JACCAA010000001.1"/>
</dbReference>
<feature type="transmembrane region" description="Helical" evidence="9">
    <location>
        <begin position="268"/>
        <end position="286"/>
    </location>
</feature>
<comment type="caution">
    <text evidence="10">The sequence shown here is derived from an EMBL/GenBank/DDBJ whole genome shotgun (WGS) entry which is preliminary data.</text>
</comment>
<evidence type="ECO:0000313" key="11">
    <source>
        <dbReference type="Proteomes" id="UP000540656"/>
    </source>
</evidence>
<evidence type="ECO:0000256" key="7">
    <source>
        <dbReference type="ARBA" id="ARBA00023136"/>
    </source>
</evidence>